<gene>
    <name evidence="7" type="ORF">PGTG_06542</name>
</gene>
<evidence type="ECO:0000256" key="1">
    <source>
        <dbReference type="ARBA" id="ARBA00005446"/>
    </source>
</evidence>
<comment type="catalytic activity">
    <reaction evidence="4">
        <text>Couples ATP hydrolysis with the unwinding of duplex DNA by translocating in the 3'-5' direction.</text>
        <dbReference type="EC" id="5.6.2.4"/>
    </reaction>
</comment>
<dbReference type="STRING" id="418459.E3K8C1"/>
<sequence length="612" mass="68214">MLPRVKSKQPGPISNRLWSATGVNVYKKVFEMSDENLKAHIAHVAYKKYGQLAKAQQIEAVANLVSGRNTFVLAGTGFGKSRIAEIYFSMLPMTRNSVILTLNPLDSLGDNQVFEKRAAGFSAINLNKLNFNKKVADDISKGVYQFVYLSPEIFLNNKLWEEVYFSSEFQNRLGLVVVDEAHMVYIWGLVQSRPGRHLATILSRLEDFGIFRPSYGHLGGHLLSRNDKPMLLLSATCRPVAVEAIKKSLKLEDSNVDIIRAELTRPEIRIVRIPMEGSMVSCHDLIKVFPSVNDVSNEDLVPTLVYSGSRNRTLTALEVISMARETPAESMNPSSTCARRYHSCTGDLDKNDCVEDFATGKVPIVSCTMALGLGQNWKRVRMGRGDPASVVQMIGRCGRDGRPGLAILFVEKNRRNGKNSVDEFHNDAIQSDDDRMDALAVTPVCLRVAFSIDNLLGYIPLQVNDPNVLNEKAREEREGFAACCCSNCDTPAATQLMANLPFASVHNFDEVWSNHFQTSKVADPKSKLPVKRTTFRKRKVPEAERGLIEAFQVEIAKDFPDFYYSRFPTSATVQADDLFGKTEAEAIGSYMHQIQSTEDLRIVIGGEFVDGH</sequence>
<dbReference type="KEGG" id="pgr:PGTG_06542"/>
<dbReference type="InterPro" id="IPR014001">
    <property type="entry name" value="Helicase_ATP-bd"/>
</dbReference>
<dbReference type="GO" id="GO:0009378">
    <property type="term" value="F:four-way junction helicase activity"/>
    <property type="evidence" value="ECO:0000318"/>
    <property type="project" value="GO_Central"/>
</dbReference>
<accession>E3K8C1</accession>
<feature type="domain" description="Helicase ATP-binding" evidence="6">
    <location>
        <begin position="61"/>
        <end position="255"/>
    </location>
</feature>
<dbReference type="EMBL" id="DS178276">
    <property type="protein sequence ID" value="EFP80586.1"/>
    <property type="molecule type" value="Genomic_DNA"/>
</dbReference>
<dbReference type="GO" id="GO:0003677">
    <property type="term" value="F:DNA binding"/>
    <property type="evidence" value="ECO:0007669"/>
    <property type="project" value="UniProtKB-KW"/>
</dbReference>
<dbReference type="AlphaFoldDB" id="E3K8C1"/>
<dbReference type="Proteomes" id="UP000008783">
    <property type="component" value="Unassembled WGS sequence"/>
</dbReference>
<protein>
    <recommendedName>
        <fullName evidence="5">DNA 3'-5' helicase</fullName>
        <ecNumber evidence="5">5.6.2.4</ecNumber>
    </recommendedName>
</protein>
<reference key="1">
    <citation type="submission" date="2007-01" db="EMBL/GenBank/DDBJ databases">
        <title>The Genome Sequence of Puccinia graminis f. sp. tritici Strain CRL 75-36-700-3.</title>
        <authorList>
            <consortium name="The Broad Institute Genome Sequencing Platform"/>
            <person name="Birren B."/>
            <person name="Lander E."/>
            <person name="Galagan J."/>
            <person name="Nusbaum C."/>
            <person name="Devon K."/>
            <person name="Cuomo C."/>
            <person name="Jaffe D."/>
            <person name="Butler J."/>
            <person name="Alvarez P."/>
            <person name="Gnerre S."/>
            <person name="Grabherr M."/>
            <person name="Mauceli E."/>
            <person name="Brockman W."/>
            <person name="Young S."/>
            <person name="LaButti K."/>
            <person name="Sykes S."/>
            <person name="DeCaprio D."/>
            <person name="Crawford M."/>
            <person name="Koehrsen M."/>
            <person name="Engels R."/>
            <person name="Montgomery P."/>
            <person name="Pearson M."/>
            <person name="Howarth C."/>
            <person name="Larson L."/>
            <person name="White J."/>
            <person name="Zeng Q."/>
            <person name="Kodira C."/>
            <person name="Yandava C."/>
            <person name="Alvarado L."/>
            <person name="O'Leary S."/>
            <person name="Szabo L."/>
            <person name="Dean R."/>
            <person name="Schein J."/>
        </authorList>
    </citation>
    <scope>NUCLEOTIDE SEQUENCE</scope>
    <source>
        <strain>CRL 75-36-700-3</strain>
    </source>
</reference>
<name>E3K8C1_PUCGT</name>
<evidence type="ECO:0000313" key="8">
    <source>
        <dbReference type="Proteomes" id="UP000008783"/>
    </source>
</evidence>
<dbReference type="PANTHER" id="PTHR13710:SF105">
    <property type="entry name" value="ATP-DEPENDENT DNA HELICASE Q1"/>
    <property type="match status" value="1"/>
</dbReference>
<keyword evidence="8" id="KW-1185">Reference proteome</keyword>
<evidence type="ECO:0000256" key="2">
    <source>
        <dbReference type="ARBA" id="ARBA00023125"/>
    </source>
</evidence>
<dbReference type="GO" id="GO:0005524">
    <property type="term" value="F:ATP binding"/>
    <property type="evidence" value="ECO:0007669"/>
    <property type="project" value="InterPro"/>
</dbReference>
<keyword evidence="2" id="KW-0238">DNA-binding</keyword>
<dbReference type="InParanoid" id="E3K8C1"/>
<dbReference type="GO" id="GO:0005737">
    <property type="term" value="C:cytoplasm"/>
    <property type="evidence" value="ECO:0000318"/>
    <property type="project" value="GO_Central"/>
</dbReference>
<dbReference type="PROSITE" id="PS51192">
    <property type="entry name" value="HELICASE_ATP_BIND_1"/>
    <property type="match status" value="1"/>
</dbReference>
<reference evidence="8" key="2">
    <citation type="journal article" date="2011" name="Proc. Natl. Acad. Sci. U.S.A.">
        <title>Obligate biotrophy features unraveled by the genomic analysis of rust fungi.</title>
        <authorList>
            <person name="Duplessis S."/>
            <person name="Cuomo C.A."/>
            <person name="Lin Y.-C."/>
            <person name="Aerts A."/>
            <person name="Tisserant E."/>
            <person name="Veneault-Fourrey C."/>
            <person name="Joly D.L."/>
            <person name="Hacquard S."/>
            <person name="Amselem J."/>
            <person name="Cantarel B.L."/>
            <person name="Chiu R."/>
            <person name="Coutinho P.M."/>
            <person name="Feau N."/>
            <person name="Field M."/>
            <person name="Frey P."/>
            <person name="Gelhaye E."/>
            <person name="Goldberg J."/>
            <person name="Grabherr M.G."/>
            <person name="Kodira C.D."/>
            <person name="Kohler A."/>
            <person name="Kuees U."/>
            <person name="Lindquist E.A."/>
            <person name="Lucas S.M."/>
            <person name="Mago R."/>
            <person name="Mauceli E."/>
            <person name="Morin E."/>
            <person name="Murat C."/>
            <person name="Pangilinan J.L."/>
            <person name="Park R."/>
            <person name="Pearson M."/>
            <person name="Quesneville H."/>
            <person name="Rouhier N."/>
            <person name="Sakthikumar S."/>
            <person name="Salamov A.A."/>
            <person name="Schmutz J."/>
            <person name="Selles B."/>
            <person name="Shapiro H."/>
            <person name="Tanguay P."/>
            <person name="Tuskan G.A."/>
            <person name="Henrissat B."/>
            <person name="Van de Peer Y."/>
            <person name="Rouze P."/>
            <person name="Ellis J.G."/>
            <person name="Dodds P.N."/>
            <person name="Schein J.E."/>
            <person name="Zhong S."/>
            <person name="Hamelin R.C."/>
            <person name="Grigoriev I.V."/>
            <person name="Szabo L.J."/>
            <person name="Martin F."/>
        </authorList>
    </citation>
    <scope>NUCLEOTIDE SEQUENCE [LARGE SCALE GENOMIC DNA]</scope>
    <source>
        <strain evidence="8">CRL 75-36-700-3 / race SCCL</strain>
    </source>
</reference>
<dbReference type="InterPro" id="IPR011545">
    <property type="entry name" value="DEAD/DEAH_box_helicase_dom"/>
</dbReference>
<dbReference type="EC" id="5.6.2.4" evidence="5"/>
<evidence type="ECO:0000256" key="4">
    <source>
        <dbReference type="ARBA" id="ARBA00034617"/>
    </source>
</evidence>
<dbReference type="RefSeq" id="XP_003325005.1">
    <property type="nucleotide sequence ID" value="XM_003324957.1"/>
</dbReference>
<dbReference type="GO" id="GO:0000724">
    <property type="term" value="P:double-strand break repair via homologous recombination"/>
    <property type="evidence" value="ECO:0000318"/>
    <property type="project" value="GO_Central"/>
</dbReference>
<evidence type="ECO:0000256" key="5">
    <source>
        <dbReference type="ARBA" id="ARBA00034808"/>
    </source>
</evidence>
<dbReference type="VEuPathDB" id="FungiDB:PGTG_06542"/>
<dbReference type="SMART" id="SM00487">
    <property type="entry name" value="DEXDc"/>
    <property type="match status" value="1"/>
</dbReference>
<dbReference type="Gene3D" id="3.40.50.300">
    <property type="entry name" value="P-loop containing nucleotide triphosphate hydrolases"/>
    <property type="match status" value="2"/>
</dbReference>
<dbReference type="SUPFAM" id="SSF52540">
    <property type="entry name" value="P-loop containing nucleoside triphosphate hydrolases"/>
    <property type="match status" value="1"/>
</dbReference>
<organism evidence="7 8">
    <name type="scientific">Puccinia graminis f. sp. tritici (strain CRL 75-36-700-3 / race SCCL)</name>
    <name type="common">Black stem rust fungus</name>
    <dbReference type="NCBI Taxonomy" id="418459"/>
    <lineage>
        <taxon>Eukaryota</taxon>
        <taxon>Fungi</taxon>
        <taxon>Dikarya</taxon>
        <taxon>Basidiomycota</taxon>
        <taxon>Pucciniomycotina</taxon>
        <taxon>Pucciniomycetes</taxon>
        <taxon>Pucciniales</taxon>
        <taxon>Pucciniaceae</taxon>
        <taxon>Puccinia</taxon>
    </lineage>
</organism>
<evidence type="ECO:0000256" key="3">
    <source>
        <dbReference type="ARBA" id="ARBA00023235"/>
    </source>
</evidence>
<proteinExistence type="inferred from homology"/>
<dbReference type="OMA" id="PRCEWAC"/>
<dbReference type="InterPro" id="IPR027417">
    <property type="entry name" value="P-loop_NTPase"/>
</dbReference>
<evidence type="ECO:0000313" key="7">
    <source>
        <dbReference type="EMBL" id="EFP80586.1"/>
    </source>
</evidence>
<dbReference type="Pfam" id="PF00270">
    <property type="entry name" value="DEAD"/>
    <property type="match status" value="1"/>
</dbReference>
<dbReference type="PANTHER" id="PTHR13710">
    <property type="entry name" value="DNA HELICASE RECQ FAMILY MEMBER"/>
    <property type="match status" value="1"/>
</dbReference>
<keyword evidence="3" id="KW-0413">Isomerase</keyword>
<evidence type="ECO:0000259" key="6">
    <source>
        <dbReference type="PROSITE" id="PS51192"/>
    </source>
</evidence>
<dbReference type="GeneID" id="10539598"/>
<dbReference type="GO" id="GO:0005694">
    <property type="term" value="C:chromosome"/>
    <property type="evidence" value="ECO:0000318"/>
    <property type="project" value="GO_Central"/>
</dbReference>
<comment type="similarity">
    <text evidence="1">Belongs to the helicase family. RecQ subfamily.</text>
</comment>
<dbReference type="HOGENOM" id="CLU_011478_1_1_1"/>
<dbReference type="GO" id="GO:0043138">
    <property type="term" value="F:3'-5' DNA helicase activity"/>
    <property type="evidence" value="ECO:0000318"/>
    <property type="project" value="GO_Central"/>
</dbReference>
<dbReference type="GO" id="GO:0006260">
    <property type="term" value="P:DNA replication"/>
    <property type="evidence" value="ECO:0000318"/>
    <property type="project" value="GO_Central"/>
</dbReference>
<dbReference type="OrthoDB" id="2504585at2759"/>